<protein>
    <submittedName>
        <fullName evidence="2">Uncharacterized protein</fullName>
    </submittedName>
</protein>
<comment type="caution">
    <text evidence="2">The sequence shown here is derived from an EMBL/GenBank/DDBJ whole genome shotgun (WGS) entry which is preliminary data.</text>
</comment>
<keyword evidence="3" id="KW-1185">Reference proteome</keyword>
<organism evidence="2 3">
    <name type="scientific">Saguinus oedipus</name>
    <name type="common">Cotton-top tamarin</name>
    <name type="synonym">Oedipomidas oedipus</name>
    <dbReference type="NCBI Taxonomy" id="9490"/>
    <lineage>
        <taxon>Eukaryota</taxon>
        <taxon>Metazoa</taxon>
        <taxon>Chordata</taxon>
        <taxon>Craniata</taxon>
        <taxon>Vertebrata</taxon>
        <taxon>Euteleostomi</taxon>
        <taxon>Mammalia</taxon>
        <taxon>Eutheria</taxon>
        <taxon>Euarchontoglires</taxon>
        <taxon>Primates</taxon>
        <taxon>Haplorrhini</taxon>
        <taxon>Platyrrhini</taxon>
        <taxon>Cebidae</taxon>
        <taxon>Callitrichinae</taxon>
        <taxon>Saguinus</taxon>
    </lineage>
</organism>
<reference evidence="2 3" key="1">
    <citation type="submission" date="2023-05" db="EMBL/GenBank/DDBJ databases">
        <title>B98-5 Cell Line De Novo Hybrid Assembly: An Optical Mapping Approach.</title>
        <authorList>
            <person name="Kananen K."/>
            <person name="Auerbach J.A."/>
            <person name="Kautto E."/>
            <person name="Blachly J.S."/>
        </authorList>
    </citation>
    <scope>NUCLEOTIDE SEQUENCE [LARGE SCALE GENOMIC DNA]</scope>
    <source>
        <strain evidence="2">B95-8</strain>
        <tissue evidence="2">Cell line</tissue>
    </source>
</reference>
<sequence length="141" mass="14891">MNCVSDTGRSGCCSGNRGSEPLKSYTHCKATAATPCLPIATTNRALELAPSSRGVALEENFAAFILPDAEILFAGSGREVQDPGAHRHTRRGRRPAGTGSHATGNRAPTLSPDLKWAHRGPLRWPRPAAANLGDNAPQPSR</sequence>
<evidence type="ECO:0000313" key="3">
    <source>
        <dbReference type="Proteomes" id="UP001266305"/>
    </source>
</evidence>
<feature type="non-terminal residue" evidence="2">
    <location>
        <position position="141"/>
    </location>
</feature>
<dbReference type="EMBL" id="JASSZA010000010">
    <property type="protein sequence ID" value="KAK2099787.1"/>
    <property type="molecule type" value="Genomic_DNA"/>
</dbReference>
<proteinExistence type="predicted"/>
<name>A0ABQ9UU45_SAGOE</name>
<evidence type="ECO:0000256" key="1">
    <source>
        <dbReference type="SAM" id="MobiDB-lite"/>
    </source>
</evidence>
<evidence type="ECO:0000313" key="2">
    <source>
        <dbReference type="EMBL" id="KAK2099787.1"/>
    </source>
</evidence>
<gene>
    <name evidence="2" type="ORF">P7K49_021135</name>
</gene>
<accession>A0ABQ9UU45</accession>
<dbReference type="Proteomes" id="UP001266305">
    <property type="component" value="Unassembled WGS sequence"/>
</dbReference>
<feature type="region of interest" description="Disordered" evidence="1">
    <location>
        <begin position="77"/>
        <end position="141"/>
    </location>
</feature>